<name>A0ABV3WRB1_9HYPH</name>
<keyword evidence="2" id="KW-1185">Reference proteome</keyword>
<dbReference type="EMBL" id="JAZHFV010000002">
    <property type="protein sequence ID" value="MEX4007204.1"/>
    <property type="molecule type" value="Genomic_DNA"/>
</dbReference>
<dbReference type="Pfam" id="PF12900">
    <property type="entry name" value="Pyridox_ox_2"/>
    <property type="match status" value="1"/>
</dbReference>
<gene>
    <name evidence="1" type="ORF">V1479_07805</name>
</gene>
<dbReference type="InterPro" id="IPR012349">
    <property type="entry name" value="Split_barrel_FMN-bd"/>
</dbReference>
<dbReference type="RefSeq" id="WP_368802404.1">
    <property type="nucleotide sequence ID" value="NZ_JAZHFV010000002.1"/>
</dbReference>
<comment type="caution">
    <text evidence="1">The sequence shown here is derived from an EMBL/GenBank/DDBJ whole genome shotgun (WGS) entry which is preliminary data.</text>
</comment>
<evidence type="ECO:0000313" key="1">
    <source>
        <dbReference type="EMBL" id="MEX4007204.1"/>
    </source>
</evidence>
<dbReference type="Gene3D" id="2.30.110.10">
    <property type="entry name" value="Electron Transport, Fmn-binding Protein, Chain A"/>
    <property type="match status" value="1"/>
</dbReference>
<sequence length="149" mass="16836">MIIRDIPQAQCKALVAANRLARLACSEADRPYLVPIFYAYADSCAYAFTMPGRKLNMMRNNPNVTLLVEEKGNGRGWSSVVAEGRFEELPDRIGSKRQRDYAWSLLSQHAGWWEPGALKPVTPPLSDHTGNVFFRIRIEHMSGREAVDE</sequence>
<accession>A0ABV3WRB1</accession>
<organism evidence="1 2">
    <name type="scientific">Neoaquamicrobium sediminum</name>
    <dbReference type="NCBI Taxonomy" id="1849104"/>
    <lineage>
        <taxon>Bacteria</taxon>
        <taxon>Pseudomonadati</taxon>
        <taxon>Pseudomonadota</taxon>
        <taxon>Alphaproteobacteria</taxon>
        <taxon>Hyphomicrobiales</taxon>
        <taxon>Phyllobacteriaceae</taxon>
        <taxon>Neoaquamicrobium</taxon>
    </lineage>
</organism>
<dbReference type="SUPFAM" id="SSF50475">
    <property type="entry name" value="FMN-binding split barrel"/>
    <property type="match status" value="1"/>
</dbReference>
<protein>
    <submittedName>
        <fullName evidence="1">Pyridoxamine 5'-phosphate oxidase family protein</fullName>
    </submittedName>
</protein>
<dbReference type="Proteomes" id="UP001559025">
    <property type="component" value="Unassembled WGS sequence"/>
</dbReference>
<evidence type="ECO:0000313" key="2">
    <source>
        <dbReference type="Proteomes" id="UP001559025"/>
    </source>
</evidence>
<dbReference type="InterPro" id="IPR024747">
    <property type="entry name" value="Pyridox_Oxase-rel"/>
</dbReference>
<reference evidence="1 2" key="1">
    <citation type="submission" date="2024-01" db="EMBL/GenBank/DDBJ databases">
        <title>New evidence supports the origin of RcGTA from prophage.</title>
        <authorList>
            <person name="Xu Y."/>
            <person name="Liu B."/>
            <person name="Chen F."/>
        </authorList>
    </citation>
    <scope>NUCLEOTIDE SEQUENCE [LARGE SCALE GENOMIC DNA]</scope>
    <source>
        <strain evidence="1 2">CBW1107-2</strain>
    </source>
</reference>
<proteinExistence type="predicted"/>